<evidence type="ECO:0000256" key="3">
    <source>
        <dbReference type="ARBA" id="ARBA00022475"/>
    </source>
</evidence>
<dbReference type="EMBL" id="AFOY02000015">
    <property type="protein sequence ID" value="EXF93826.1"/>
    <property type="molecule type" value="Genomic_DNA"/>
</dbReference>
<reference evidence="9 10" key="1">
    <citation type="journal article" date="2011" name="J. Bacteriol.">
        <title>Draft genome sequence of the polycyclic aromatic hydrocarbon-degrading, genetically engineered bioluminescent bioreporter Pseudomonas fluorescens HK44.</title>
        <authorList>
            <person name="Chauhan A."/>
            <person name="Layton A.C."/>
            <person name="Williams D.E."/>
            <person name="Smartt A.E."/>
            <person name="Ripp S."/>
            <person name="Karpinets T.V."/>
            <person name="Brown S.D."/>
            <person name="Sayler G.S."/>
        </authorList>
    </citation>
    <scope>NUCLEOTIDE SEQUENCE [LARGE SCALE GENOMIC DNA]</scope>
    <source>
        <strain evidence="9 10">HK44</strain>
    </source>
</reference>
<dbReference type="InterPro" id="IPR029020">
    <property type="entry name" value="Ammonium/urea_transptr"/>
</dbReference>
<keyword evidence="3" id="KW-1003">Cell membrane</keyword>
<evidence type="ECO:0000256" key="4">
    <source>
        <dbReference type="ARBA" id="ARBA00022692"/>
    </source>
</evidence>
<evidence type="ECO:0000256" key="5">
    <source>
        <dbReference type="ARBA" id="ARBA00022989"/>
    </source>
</evidence>
<feature type="transmembrane region" description="Helical" evidence="8">
    <location>
        <begin position="250"/>
        <end position="279"/>
    </location>
</feature>
<evidence type="ECO:0000313" key="9">
    <source>
        <dbReference type="EMBL" id="EXF93826.1"/>
    </source>
</evidence>
<evidence type="ECO:0000256" key="6">
    <source>
        <dbReference type="ARBA" id="ARBA00023136"/>
    </source>
</evidence>
<evidence type="ECO:0000256" key="7">
    <source>
        <dbReference type="PIRSR" id="PIRSR016502-1"/>
    </source>
</evidence>
<dbReference type="RefSeq" id="WP_019692342.1">
    <property type="nucleotide sequence ID" value="NZ_AFOY02000015.1"/>
</dbReference>
<evidence type="ECO:0000256" key="1">
    <source>
        <dbReference type="ARBA" id="ARBA00004651"/>
    </source>
</evidence>
<comment type="caution">
    <text evidence="9">The sequence shown here is derived from an EMBL/GenBank/DDBJ whole genome shotgun (WGS) entry which is preliminary data.</text>
</comment>
<keyword evidence="5 8" id="KW-1133">Transmembrane helix</keyword>
<sequence>MPANHFNTHCPDWATALLNGFSQIFLQRHPLCGLLCLLAILFTAPTLLGGALLGGVAGLLTAQRRGYAKADRQAGIFSYNGVLLGLLLSLQLSWSAMLPPLILASGGLSAIVTQQWLKRTRDQHSLPAYTAPFVGLGWILLSVAAPAHSAPAPLTELDALSLLGAEFKGLGQVIFLDHPLAGVLIAAGLLLANRRAALWALTGSAAGLLCALWLNETPGALLGLYGYNPALAALAFSQQRRQPWLPLLGIALAILLTPAFAAVGLATLTAPFILACWLLRSGIHLLRQATTDSAPCQTSENQPRLR</sequence>
<dbReference type="Proteomes" id="UP000022611">
    <property type="component" value="Unassembled WGS sequence"/>
</dbReference>
<accession>A0A010RMU0</accession>
<dbReference type="GO" id="GO:0005886">
    <property type="term" value="C:plasma membrane"/>
    <property type="evidence" value="ECO:0007669"/>
    <property type="project" value="UniProtKB-SubCell"/>
</dbReference>
<dbReference type="eggNOG" id="COG4413">
    <property type="taxonomic scope" value="Bacteria"/>
</dbReference>
<dbReference type="AlphaFoldDB" id="A0A010RMU0"/>
<dbReference type="PANTHER" id="PTHR10464">
    <property type="entry name" value="UREA TRANSPORTER"/>
    <property type="match status" value="1"/>
</dbReference>
<proteinExistence type="inferred from homology"/>
<dbReference type="PANTHER" id="PTHR10464:SF4">
    <property type="entry name" value="UREA TRANSPORTER"/>
    <property type="match status" value="1"/>
</dbReference>
<dbReference type="Gene3D" id="1.10.3430.10">
    <property type="entry name" value="Ammonium transporter AmtB like domains"/>
    <property type="match status" value="1"/>
</dbReference>
<dbReference type="GO" id="GO:0015204">
    <property type="term" value="F:urea transmembrane transporter activity"/>
    <property type="evidence" value="ECO:0007669"/>
    <property type="project" value="InterPro"/>
</dbReference>
<dbReference type="OrthoDB" id="7029558at2"/>
<comment type="subcellular location">
    <subcellularLocation>
        <location evidence="1">Cell membrane</location>
        <topology evidence="1">Multi-pass membrane protein</topology>
    </subcellularLocation>
</comment>
<dbReference type="Pfam" id="PF03253">
    <property type="entry name" value="UT"/>
    <property type="match status" value="1"/>
</dbReference>
<feature type="transmembrane region" description="Helical" evidence="8">
    <location>
        <begin position="129"/>
        <end position="149"/>
    </location>
</feature>
<keyword evidence="4 8" id="KW-0812">Transmembrane</keyword>
<protein>
    <submittedName>
        <fullName evidence="9">Urea transporter</fullName>
    </submittedName>
</protein>
<evidence type="ECO:0000256" key="2">
    <source>
        <dbReference type="ARBA" id="ARBA00005914"/>
    </source>
</evidence>
<evidence type="ECO:0000256" key="8">
    <source>
        <dbReference type="SAM" id="Phobius"/>
    </source>
</evidence>
<feature type="transmembrane region" description="Helical" evidence="8">
    <location>
        <begin position="169"/>
        <end position="191"/>
    </location>
</feature>
<feature type="transmembrane region" description="Helical" evidence="8">
    <location>
        <begin position="37"/>
        <end position="62"/>
    </location>
</feature>
<name>A0A010RMU0_PSEFL</name>
<organism evidence="9 10">
    <name type="scientific">Pseudomonas fluorescens HK44</name>
    <dbReference type="NCBI Taxonomy" id="1042209"/>
    <lineage>
        <taxon>Bacteria</taxon>
        <taxon>Pseudomonadati</taxon>
        <taxon>Pseudomonadota</taxon>
        <taxon>Gammaproteobacteria</taxon>
        <taxon>Pseudomonadales</taxon>
        <taxon>Pseudomonadaceae</taxon>
        <taxon>Pseudomonas</taxon>
    </lineage>
</organism>
<comment type="similarity">
    <text evidence="2">Belongs to the urea transporter family.</text>
</comment>
<feature type="site" description="Important for channel permeability" evidence="7">
    <location>
        <position position="269"/>
    </location>
</feature>
<dbReference type="HOGENOM" id="CLU_047509_0_1_6"/>
<feature type="transmembrane region" description="Helical" evidence="8">
    <location>
        <begin position="98"/>
        <end position="117"/>
    </location>
</feature>
<evidence type="ECO:0000313" key="10">
    <source>
        <dbReference type="Proteomes" id="UP000022611"/>
    </source>
</evidence>
<keyword evidence="6 8" id="KW-0472">Membrane</keyword>
<dbReference type="PATRIC" id="fig|1042209.11.peg.4267"/>
<dbReference type="PIRSF" id="PIRSF016502">
    <property type="entry name" value="Urea_transporter"/>
    <property type="match status" value="1"/>
</dbReference>
<dbReference type="InterPro" id="IPR004937">
    <property type="entry name" value="Urea_transporter"/>
</dbReference>
<gene>
    <name evidence="9" type="ORF">HK44_009340</name>
</gene>